<protein>
    <recommendedName>
        <fullName evidence="1">Mutator-like transposase domain-containing protein</fullName>
    </recommendedName>
</protein>
<organism evidence="2 3">
    <name type="scientific">Elysia marginata</name>
    <dbReference type="NCBI Taxonomy" id="1093978"/>
    <lineage>
        <taxon>Eukaryota</taxon>
        <taxon>Metazoa</taxon>
        <taxon>Spiralia</taxon>
        <taxon>Lophotrochozoa</taxon>
        <taxon>Mollusca</taxon>
        <taxon>Gastropoda</taxon>
        <taxon>Heterobranchia</taxon>
        <taxon>Euthyneura</taxon>
        <taxon>Panpulmonata</taxon>
        <taxon>Sacoglossa</taxon>
        <taxon>Placobranchoidea</taxon>
        <taxon>Plakobranchidae</taxon>
        <taxon>Elysia</taxon>
    </lineage>
</organism>
<accession>A0AAV4JN97</accession>
<dbReference type="Proteomes" id="UP000762676">
    <property type="component" value="Unassembled WGS sequence"/>
</dbReference>
<evidence type="ECO:0000259" key="1">
    <source>
        <dbReference type="Pfam" id="PF20700"/>
    </source>
</evidence>
<dbReference type="AlphaFoldDB" id="A0AAV4JN97"/>
<keyword evidence="3" id="KW-1185">Reference proteome</keyword>
<evidence type="ECO:0000313" key="2">
    <source>
        <dbReference type="EMBL" id="GFS22437.1"/>
    </source>
</evidence>
<feature type="domain" description="Mutator-like transposase" evidence="1">
    <location>
        <begin position="1"/>
        <end position="76"/>
    </location>
</feature>
<dbReference type="InterPro" id="IPR049012">
    <property type="entry name" value="Mutator_transp_dom"/>
</dbReference>
<gene>
    <name evidence="2" type="ORF">ElyMa_006951400</name>
</gene>
<comment type="caution">
    <text evidence="2">The sequence shown here is derived from an EMBL/GenBank/DDBJ whole genome shotgun (WGS) entry which is preliminary data.</text>
</comment>
<sequence length="97" mass="11217">METEAAVAIFRRSIYQRGLVYSKILCDGGTKANQKINVEKIYDFELVKEDCINHISKRMFTALETAENSNKKELNRKYATNLKRSAPDTIQMREDVL</sequence>
<proteinExistence type="predicted"/>
<reference evidence="2 3" key="1">
    <citation type="journal article" date="2021" name="Elife">
        <title>Chloroplast acquisition without the gene transfer in kleptoplastic sea slugs, Plakobranchus ocellatus.</title>
        <authorList>
            <person name="Maeda T."/>
            <person name="Takahashi S."/>
            <person name="Yoshida T."/>
            <person name="Shimamura S."/>
            <person name="Takaki Y."/>
            <person name="Nagai Y."/>
            <person name="Toyoda A."/>
            <person name="Suzuki Y."/>
            <person name="Arimoto A."/>
            <person name="Ishii H."/>
            <person name="Satoh N."/>
            <person name="Nishiyama T."/>
            <person name="Hasebe M."/>
            <person name="Maruyama T."/>
            <person name="Minagawa J."/>
            <person name="Obokata J."/>
            <person name="Shigenobu S."/>
        </authorList>
    </citation>
    <scope>NUCLEOTIDE SEQUENCE [LARGE SCALE GENOMIC DNA]</scope>
</reference>
<name>A0AAV4JN97_9GAST</name>
<dbReference type="Pfam" id="PF20700">
    <property type="entry name" value="Mutator"/>
    <property type="match status" value="1"/>
</dbReference>
<dbReference type="EMBL" id="BMAT01013897">
    <property type="protein sequence ID" value="GFS22437.1"/>
    <property type="molecule type" value="Genomic_DNA"/>
</dbReference>
<evidence type="ECO:0000313" key="3">
    <source>
        <dbReference type="Proteomes" id="UP000762676"/>
    </source>
</evidence>